<keyword evidence="4" id="KW-1185">Reference proteome</keyword>
<feature type="region of interest" description="Disordered" evidence="1">
    <location>
        <begin position="214"/>
        <end position="233"/>
    </location>
</feature>
<feature type="chain" id="PRO_5045347837" evidence="2">
    <location>
        <begin position="20"/>
        <end position="561"/>
    </location>
</feature>
<reference evidence="3 4" key="1">
    <citation type="submission" date="2023-05" db="EMBL/GenBank/DDBJ databases">
        <title>A 100% complete, gapless, phased diploid assembly of the Scenedesmus obliquus UTEX 3031 genome.</title>
        <authorList>
            <person name="Biondi T.C."/>
            <person name="Hanschen E.R."/>
            <person name="Kwon T."/>
            <person name="Eng W."/>
            <person name="Kruse C.P.S."/>
            <person name="Koehler S.I."/>
            <person name="Kunde Y."/>
            <person name="Gleasner C.D."/>
            <person name="You Mak K.T."/>
            <person name="Polle J."/>
            <person name="Hovde B.T."/>
            <person name="Starkenburg S.R."/>
        </authorList>
    </citation>
    <scope>NUCLEOTIDE SEQUENCE [LARGE SCALE GENOMIC DNA]</scope>
    <source>
        <strain evidence="3 4">DOE0152z</strain>
    </source>
</reference>
<proteinExistence type="predicted"/>
<evidence type="ECO:0000256" key="1">
    <source>
        <dbReference type="SAM" id="MobiDB-lite"/>
    </source>
</evidence>
<organism evidence="3 4">
    <name type="scientific">Tetradesmus obliquus</name>
    <name type="common">Green alga</name>
    <name type="synonym">Acutodesmus obliquus</name>
    <dbReference type="NCBI Taxonomy" id="3088"/>
    <lineage>
        <taxon>Eukaryota</taxon>
        <taxon>Viridiplantae</taxon>
        <taxon>Chlorophyta</taxon>
        <taxon>core chlorophytes</taxon>
        <taxon>Chlorophyceae</taxon>
        <taxon>CS clade</taxon>
        <taxon>Sphaeropleales</taxon>
        <taxon>Scenedesmaceae</taxon>
        <taxon>Tetradesmus</taxon>
    </lineage>
</organism>
<name>A0ABY8TVR5_TETOB</name>
<evidence type="ECO:0000313" key="4">
    <source>
        <dbReference type="Proteomes" id="UP001244341"/>
    </source>
</evidence>
<gene>
    <name evidence="3" type="ORF">OEZ85_011662</name>
</gene>
<dbReference type="Proteomes" id="UP001244341">
    <property type="component" value="Chromosome 3b"/>
</dbReference>
<evidence type="ECO:0000313" key="3">
    <source>
        <dbReference type="EMBL" id="WIA11553.1"/>
    </source>
</evidence>
<keyword evidence="2" id="KW-0732">Signal</keyword>
<feature type="signal peptide" evidence="2">
    <location>
        <begin position="1"/>
        <end position="19"/>
    </location>
</feature>
<accession>A0ABY8TVR5</accession>
<dbReference type="EMBL" id="CP126210">
    <property type="protein sequence ID" value="WIA11553.1"/>
    <property type="molecule type" value="Genomic_DNA"/>
</dbReference>
<protein>
    <submittedName>
        <fullName evidence="3">Uncharacterized protein</fullName>
    </submittedName>
</protein>
<evidence type="ECO:0000256" key="2">
    <source>
        <dbReference type="SAM" id="SignalP"/>
    </source>
</evidence>
<sequence>MKATAVVLVLLGAAMLVQGQPSIALTANMFLTTAYEWSVTKTGPDTSISIQQGSAGTASYTVAFTRTSTDIPVYTVQGQVTVTNPDSIQLQLSQIQVQAQYPAAAAGPINGSVACPQYETLDSMLLVDPAVPGSGYGTFVCNYTVLLPSADEGYVVATAIQTPSTDEFGDPAMPLVSKPTGFAVGQTGGDQPVLTLGTCATVNDTFDPLSFQHLGPPQTIAGTKPPDSNKQPDKICSSSSYSYTIQWTVTDTSSCGDYIVSSTAVVAPIDSSQGPQSATAYLEVNACNYAEQGVPAPVADQPVADDDTPQLTLSISGITGGSSSFSWGAANQLMSPSSLTISKGGSVEVTYTTSFTRSPNTQPAPYTITGALTVTNPTAEAMELTEVEVSYSSSDGQQQQVDTAASCQTSVGGSVIVNPGAYVICTFTIIYNSQENGYVWASAVTANGLNSQSDQVPIILSDAGTVTPGAVAGCATAQQSFQSGSPGLVLPASFTSDSQVPPSSSSPQQLCDSAIYTYTAVFGPFTACGKMQAVNVASVNPTGGQQSTQSAAITVAFTVLC</sequence>